<organism evidence="1 2">
    <name type="scientific">Octadecabacter antarcticus 307</name>
    <dbReference type="NCBI Taxonomy" id="391626"/>
    <lineage>
        <taxon>Bacteria</taxon>
        <taxon>Pseudomonadati</taxon>
        <taxon>Pseudomonadota</taxon>
        <taxon>Alphaproteobacteria</taxon>
        <taxon>Rhodobacterales</taxon>
        <taxon>Roseobacteraceae</taxon>
        <taxon>Octadecabacter</taxon>
    </lineage>
</organism>
<gene>
    <name evidence="1" type="ORF">OAN307_c44140</name>
</gene>
<dbReference type="AlphaFoldDB" id="M9RC63"/>
<dbReference type="STRING" id="391626.OAN307_c44140"/>
<dbReference type="SUPFAM" id="SSF53955">
    <property type="entry name" value="Lysozyme-like"/>
    <property type="match status" value="1"/>
</dbReference>
<evidence type="ECO:0008006" key="3">
    <source>
        <dbReference type="Google" id="ProtNLM"/>
    </source>
</evidence>
<dbReference type="eggNOG" id="COG4678">
    <property type="taxonomic scope" value="Bacteria"/>
</dbReference>
<name>M9RC63_9RHOB</name>
<dbReference type="HOGENOM" id="CLU_076880_1_0_5"/>
<evidence type="ECO:0000313" key="1">
    <source>
        <dbReference type="EMBL" id="AGI69782.1"/>
    </source>
</evidence>
<evidence type="ECO:0000313" key="2">
    <source>
        <dbReference type="Proteomes" id="UP000005307"/>
    </source>
</evidence>
<dbReference type="Proteomes" id="UP000005307">
    <property type="component" value="Chromosome"/>
</dbReference>
<keyword evidence="2" id="KW-1185">Reference proteome</keyword>
<dbReference type="OrthoDB" id="7851400at2"/>
<dbReference type="RefSeq" id="WP_015501695.1">
    <property type="nucleotide sequence ID" value="NC_020911.1"/>
</dbReference>
<dbReference type="KEGG" id="oat:OAN307_c44140"/>
<accession>M9RC63</accession>
<protein>
    <recommendedName>
        <fullName evidence="3">Transglycosylase SLT domain-containing protein</fullName>
    </recommendedName>
</protein>
<proteinExistence type="predicted"/>
<dbReference type="EMBL" id="CP003740">
    <property type="protein sequence ID" value="AGI69782.1"/>
    <property type="molecule type" value="Genomic_DNA"/>
</dbReference>
<dbReference type="InterPro" id="IPR023346">
    <property type="entry name" value="Lysozyme-like_dom_sf"/>
</dbReference>
<reference evidence="1 2" key="1">
    <citation type="journal article" date="2013" name="PLoS ONE">
        <title>Poles Apart: Arctic and Antarctic Octadecabacter strains Share High Genome Plasticity and a New Type of Xanthorhodopsin.</title>
        <authorList>
            <person name="Vollmers J."/>
            <person name="Voget S."/>
            <person name="Dietrich S."/>
            <person name="Gollnow K."/>
            <person name="Smits M."/>
            <person name="Meyer K."/>
            <person name="Brinkhoff T."/>
            <person name="Simon M."/>
            <person name="Daniel R."/>
        </authorList>
    </citation>
    <scope>NUCLEOTIDE SEQUENCE [LARGE SCALE GENOMIC DNA]</scope>
    <source>
        <strain evidence="1 2">307</strain>
    </source>
</reference>
<sequence length="236" mass="25238">MVRILWPALVLTVGAGMARAELNSLFPRADASPETATRASLFAPDARMGFFAPLPDRIAPTSVAPIIVAPIIGTGTAAVDRLLSLIARAEAGSAGYDAVQHGARVRPVRLPTQMTLGEIYQWIDDTPGQPHAIGRYQFIPPTLRRVANVRGFGPDTPFTAGVQDALALVLLEDAGLSQFKASALGRRQFMHNLARIWAGLPLPNGRSYYEGYAGNSATMSWVAFSGGMERIWPVGG</sequence>
<dbReference type="Gene3D" id="1.10.530.10">
    <property type="match status" value="1"/>
</dbReference>